<dbReference type="PANTHER" id="PTHR48250">
    <property type="entry name" value="CUTINASE 2-RELATED"/>
    <property type="match status" value="1"/>
</dbReference>
<dbReference type="PRINTS" id="PR00129">
    <property type="entry name" value="CUTINASE"/>
</dbReference>
<feature type="signal peptide" evidence="13">
    <location>
        <begin position="1"/>
        <end position="16"/>
    </location>
</feature>
<evidence type="ECO:0000256" key="9">
    <source>
        <dbReference type="ARBA" id="ARBA00034045"/>
    </source>
</evidence>
<evidence type="ECO:0000256" key="1">
    <source>
        <dbReference type="ARBA" id="ARBA00004613"/>
    </source>
</evidence>
<feature type="active site" description="Nucleophile" evidence="10">
    <location>
        <position position="126"/>
    </location>
</feature>
<accession>A0A1V6YEY5</accession>
<evidence type="ECO:0000256" key="5">
    <source>
        <dbReference type="ARBA" id="ARBA00022525"/>
    </source>
</evidence>
<feature type="disulfide bond" evidence="11">
    <location>
        <begin position="37"/>
        <end position="115"/>
    </location>
</feature>
<feature type="disulfide bond" evidence="11">
    <location>
        <begin position="177"/>
        <end position="184"/>
    </location>
</feature>
<dbReference type="InterPro" id="IPR000675">
    <property type="entry name" value="Cutinase/axe"/>
</dbReference>
<dbReference type="GO" id="GO:0050525">
    <property type="term" value="F:cutinase activity"/>
    <property type="evidence" value="ECO:0007669"/>
    <property type="project" value="UniProtKB-EC"/>
</dbReference>
<evidence type="ECO:0000256" key="12">
    <source>
        <dbReference type="SAM" id="Phobius"/>
    </source>
</evidence>
<protein>
    <recommendedName>
        <fullName evidence="3">cutinase</fullName>
        <ecNumber evidence="3">3.1.1.74</ecNumber>
    </recommendedName>
</protein>
<keyword evidence="15" id="KW-1185">Reference proteome</keyword>
<keyword evidence="7" id="KW-0378">Hydrolase</keyword>
<reference evidence="15" key="1">
    <citation type="journal article" date="2017" name="Nat. Microbiol.">
        <title>Global analysis of biosynthetic gene clusters reveals vast potential of secondary metabolite production in Penicillium species.</title>
        <authorList>
            <person name="Nielsen J.C."/>
            <person name="Grijseels S."/>
            <person name="Prigent S."/>
            <person name="Ji B."/>
            <person name="Dainat J."/>
            <person name="Nielsen K.F."/>
            <person name="Frisvad J.C."/>
            <person name="Workman M."/>
            <person name="Nielsen J."/>
        </authorList>
    </citation>
    <scope>NUCLEOTIDE SEQUENCE [LARGE SCALE GENOMIC DNA]</scope>
    <source>
        <strain evidence="15">IBT 13039</strain>
    </source>
</reference>
<dbReference type="Gene3D" id="3.40.50.1820">
    <property type="entry name" value="alpha/beta hydrolase"/>
    <property type="match status" value="1"/>
</dbReference>
<keyword evidence="12" id="KW-0812">Transmembrane</keyword>
<sequence>MKFSLLPLALATAAFASPMDIDARALSEGNELRNGDCKDITFIFARASTEPGLMGMSVGPAICNNLKMSKPGKVACQGVGPKYTADLPSNALPGNTSPAAIAEAQGLFEEAVRKCPNTQILAGGYSQGTAVMDGSIKKLSSDVQAKIKGVALFGYTRNAQERGQIQGFDKDKTKIYCAIGDMVCQGTLVITAAHFTYVADAGSATKCFHTTLVLFSWIATCILNHRPITTGHYQPYGIEKMEESYFEYDTISPMRAKYQGNELWYKAVQVVQAIVTVLIIPVTSAVCSSAVVVYLQFFPNKPTPQVTLRQMTVLADKGWTDIPTYFRRHGNGMEVHS</sequence>
<dbReference type="InterPro" id="IPR011150">
    <property type="entry name" value="Cutinase_monf"/>
</dbReference>
<dbReference type="AlphaFoldDB" id="A0A1V6YEY5"/>
<comment type="similarity">
    <text evidence="2">Belongs to the cutinase family.</text>
</comment>
<keyword evidence="6 13" id="KW-0732">Signal</keyword>
<feature type="chain" id="PRO_5012912640" description="cutinase" evidence="13">
    <location>
        <begin position="17"/>
        <end position="337"/>
    </location>
</feature>
<comment type="catalytic activity">
    <reaction evidence="9">
        <text>cutin + H2O = cutin monomers.</text>
        <dbReference type="EC" id="3.1.1.74"/>
    </reaction>
</comment>
<evidence type="ECO:0000256" key="7">
    <source>
        <dbReference type="ARBA" id="ARBA00022801"/>
    </source>
</evidence>
<dbReference type="GO" id="GO:0005576">
    <property type="term" value="C:extracellular region"/>
    <property type="evidence" value="ECO:0007669"/>
    <property type="project" value="UniProtKB-SubCell"/>
</dbReference>
<keyword evidence="5" id="KW-0964">Secreted</keyword>
<dbReference type="FunFam" id="3.40.50.1820:FF:000235">
    <property type="entry name" value="Cutinase 1"/>
    <property type="match status" value="1"/>
</dbReference>
<dbReference type="SUPFAM" id="SSF53474">
    <property type="entry name" value="alpha/beta-Hydrolases"/>
    <property type="match status" value="1"/>
</dbReference>
<dbReference type="GO" id="GO:0016052">
    <property type="term" value="P:carbohydrate catabolic process"/>
    <property type="evidence" value="ECO:0007669"/>
    <property type="project" value="TreeGrafter"/>
</dbReference>
<comment type="subcellular location">
    <subcellularLocation>
        <location evidence="1">Secreted</location>
    </subcellularLocation>
</comment>
<organism evidence="14 15">
    <name type="scientific">Penicillium nalgiovense</name>
    <dbReference type="NCBI Taxonomy" id="60175"/>
    <lineage>
        <taxon>Eukaryota</taxon>
        <taxon>Fungi</taxon>
        <taxon>Dikarya</taxon>
        <taxon>Ascomycota</taxon>
        <taxon>Pezizomycotina</taxon>
        <taxon>Eurotiomycetes</taxon>
        <taxon>Eurotiomycetidae</taxon>
        <taxon>Eurotiales</taxon>
        <taxon>Aspergillaceae</taxon>
        <taxon>Penicillium</taxon>
    </lineage>
</organism>
<evidence type="ECO:0000256" key="4">
    <source>
        <dbReference type="ARBA" id="ARBA00022487"/>
    </source>
</evidence>
<evidence type="ECO:0000256" key="6">
    <source>
        <dbReference type="ARBA" id="ARBA00022729"/>
    </source>
</evidence>
<evidence type="ECO:0000256" key="13">
    <source>
        <dbReference type="SAM" id="SignalP"/>
    </source>
</evidence>
<dbReference type="Pfam" id="PF01083">
    <property type="entry name" value="Cutinase"/>
    <property type="match status" value="1"/>
</dbReference>
<dbReference type="GO" id="GO:0017000">
    <property type="term" value="P:antibiotic biosynthetic process"/>
    <property type="evidence" value="ECO:0007669"/>
    <property type="project" value="UniProtKB-ARBA"/>
</dbReference>
<evidence type="ECO:0000256" key="2">
    <source>
        <dbReference type="ARBA" id="ARBA00007534"/>
    </source>
</evidence>
<dbReference type="PROSITE" id="PS00931">
    <property type="entry name" value="CUTINASE_2"/>
    <property type="match status" value="1"/>
</dbReference>
<keyword evidence="8 11" id="KW-1015">Disulfide bond</keyword>
<dbReference type="PANTHER" id="PTHR48250:SF3">
    <property type="entry name" value="CUTINASE 1-RELATED"/>
    <property type="match status" value="1"/>
</dbReference>
<dbReference type="SMART" id="SM01110">
    <property type="entry name" value="Cutinase"/>
    <property type="match status" value="1"/>
</dbReference>
<keyword evidence="12" id="KW-0472">Membrane</keyword>
<proteinExistence type="inferred from homology"/>
<evidence type="ECO:0000256" key="11">
    <source>
        <dbReference type="PIRSR" id="PIRSR611150-2"/>
    </source>
</evidence>
<feature type="active site" evidence="10">
    <location>
        <position position="181"/>
    </location>
</feature>
<dbReference type="GO" id="GO:0072330">
    <property type="term" value="P:monocarboxylic acid biosynthetic process"/>
    <property type="evidence" value="ECO:0007669"/>
    <property type="project" value="UniProtKB-ARBA"/>
</dbReference>
<feature type="active site" description="Proton donor/acceptor" evidence="10">
    <location>
        <position position="194"/>
    </location>
</feature>
<keyword evidence="4" id="KW-0719">Serine esterase</keyword>
<dbReference type="Proteomes" id="UP000191691">
    <property type="component" value="Unassembled WGS sequence"/>
</dbReference>
<evidence type="ECO:0000256" key="3">
    <source>
        <dbReference type="ARBA" id="ARBA00013095"/>
    </source>
</evidence>
<comment type="caution">
    <text evidence="14">The sequence shown here is derived from an EMBL/GenBank/DDBJ whole genome shotgun (WGS) entry which is preliminary data.</text>
</comment>
<name>A0A1V6YEY5_PENNA</name>
<dbReference type="EMBL" id="MOOB01000022">
    <property type="protein sequence ID" value="OQE86100.1"/>
    <property type="molecule type" value="Genomic_DNA"/>
</dbReference>
<evidence type="ECO:0000256" key="8">
    <source>
        <dbReference type="ARBA" id="ARBA00023157"/>
    </source>
</evidence>
<keyword evidence="12" id="KW-1133">Transmembrane helix</keyword>
<feature type="transmembrane region" description="Helical" evidence="12">
    <location>
        <begin position="273"/>
        <end position="295"/>
    </location>
</feature>
<dbReference type="InterPro" id="IPR043579">
    <property type="entry name" value="CUTINASE_2"/>
</dbReference>
<dbReference type="EC" id="3.1.1.74" evidence="3"/>
<gene>
    <name evidence="14" type="ORF">PENNAL_c0022G05573</name>
</gene>
<evidence type="ECO:0000313" key="14">
    <source>
        <dbReference type="EMBL" id="OQE86100.1"/>
    </source>
</evidence>
<dbReference type="InterPro" id="IPR029058">
    <property type="entry name" value="AB_hydrolase_fold"/>
</dbReference>
<evidence type="ECO:0000313" key="15">
    <source>
        <dbReference type="Proteomes" id="UP000191691"/>
    </source>
</evidence>
<evidence type="ECO:0000256" key="10">
    <source>
        <dbReference type="PIRSR" id="PIRSR611150-1"/>
    </source>
</evidence>